<organism evidence="2 3">
    <name type="scientific">Flavihumibacter petaseus NBRC 106054</name>
    <dbReference type="NCBI Taxonomy" id="1220578"/>
    <lineage>
        <taxon>Bacteria</taxon>
        <taxon>Pseudomonadati</taxon>
        <taxon>Bacteroidota</taxon>
        <taxon>Chitinophagia</taxon>
        <taxon>Chitinophagales</taxon>
        <taxon>Chitinophagaceae</taxon>
        <taxon>Flavihumibacter</taxon>
    </lineage>
</organism>
<feature type="chain" id="PRO_5002430325" description="Lipocalin-like domain-containing protein" evidence="1">
    <location>
        <begin position="19"/>
        <end position="281"/>
    </location>
</feature>
<dbReference type="Proteomes" id="UP000033121">
    <property type="component" value="Unassembled WGS sequence"/>
</dbReference>
<evidence type="ECO:0000256" key="1">
    <source>
        <dbReference type="SAM" id="SignalP"/>
    </source>
</evidence>
<dbReference type="EMBL" id="BBWV01000007">
    <property type="protein sequence ID" value="GAO45660.1"/>
    <property type="molecule type" value="Genomic_DNA"/>
</dbReference>
<feature type="signal peptide" evidence="1">
    <location>
        <begin position="1"/>
        <end position="18"/>
    </location>
</feature>
<keyword evidence="3" id="KW-1185">Reference proteome</keyword>
<comment type="caution">
    <text evidence="2">The sequence shown here is derived from an EMBL/GenBank/DDBJ whole genome shotgun (WGS) entry which is preliminary data.</text>
</comment>
<evidence type="ECO:0000313" key="3">
    <source>
        <dbReference type="Proteomes" id="UP000033121"/>
    </source>
</evidence>
<proteinExistence type="predicted"/>
<dbReference type="OrthoDB" id="639821at2"/>
<dbReference type="AlphaFoldDB" id="A0A0E9N8E5"/>
<gene>
    <name evidence="2" type="ORF">FPE01S_07_00480</name>
</gene>
<sequence length="281" mass="31683">MRIFLIALLTFFAGTAVSQNLTGIWRGTLTQNAGGCFPEYHLEIQLTVSGNTLQGNSYDYFDTNRFVKHKFAGRYNTQTHRMVLIESELQEFHIPGDCVPCTKTYDLTWQQSGQQESLTGEWKGIKTDSRDACPPGKITLYRVSTTDFPVDVEQPAALASLQPSLKLQKRENQLFGTIDLETPSVKIDLYDNAEIDNDTVTVFLNNKLLLYRQRLTDKPLTLTLNAFPDTDYELVMYADNLGSIPPNTALMVVTAGKQKQEVRLSASDQKNAAVRFRVKKK</sequence>
<evidence type="ECO:0008006" key="4">
    <source>
        <dbReference type="Google" id="ProtNLM"/>
    </source>
</evidence>
<accession>A0A0E9N8E5</accession>
<reference evidence="2 3" key="1">
    <citation type="submission" date="2015-04" db="EMBL/GenBank/DDBJ databases">
        <title>Whole genome shotgun sequence of Flavihumibacter petaseus NBRC 106054.</title>
        <authorList>
            <person name="Miyazawa S."/>
            <person name="Hosoyama A."/>
            <person name="Hashimoto M."/>
            <person name="Noguchi M."/>
            <person name="Tsuchikane K."/>
            <person name="Ohji S."/>
            <person name="Yamazoe A."/>
            <person name="Ichikawa N."/>
            <person name="Kimura A."/>
            <person name="Fujita N."/>
        </authorList>
    </citation>
    <scope>NUCLEOTIDE SEQUENCE [LARGE SCALE GENOMIC DNA]</scope>
    <source>
        <strain evidence="2 3">NBRC 106054</strain>
    </source>
</reference>
<protein>
    <recommendedName>
        <fullName evidence="4">Lipocalin-like domain-containing protein</fullName>
    </recommendedName>
</protein>
<keyword evidence="1" id="KW-0732">Signal</keyword>
<dbReference type="RefSeq" id="WP_046371674.1">
    <property type="nucleotide sequence ID" value="NZ_BBWV01000007.1"/>
</dbReference>
<dbReference type="STRING" id="1220578.FPE01S_07_00480"/>
<name>A0A0E9N8E5_9BACT</name>
<evidence type="ECO:0000313" key="2">
    <source>
        <dbReference type="EMBL" id="GAO45660.1"/>
    </source>
</evidence>